<dbReference type="Proteomes" id="UP000799438">
    <property type="component" value="Unassembled WGS sequence"/>
</dbReference>
<evidence type="ECO:0000256" key="3">
    <source>
        <dbReference type="ARBA" id="ARBA00022692"/>
    </source>
</evidence>
<dbReference type="GeneID" id="54303190"/>
<feature type="transmembrane region" description="Helical" evidence="7">
    <location>
        <begin position="291"/>
        <end position="312"/>
    </location>
</feature>
<evidence type="ECO:0000256" key="2">
    <source>
        <dbReference type="ARBA" id="ARBA00007049"/>
    </source>
</evidence>
<organism evidence="8 9">
    <name type="scientific">Aplosporella prunicola CBS 121167</name>
    <dbReference type="NCBI Taxonomy" id="1176127"/>
    <lineage>
        <taxon>Eukaryota</taxon>
        <taxon>Fungi</taxon>
        <taxon>Dikarya</taxon>
        <taxon>Ascomycota</taxon>
        <taxon>Pezizomycotina</taxon>
        <taxon>Dothideomycetes</taxon>
        <taxon>Dothideomycetes incertae sedis</taxon>
        <taxon>Botryosphaeriales</taxon>
        <taxon>Aplosporellaceae</taxon>
        <taxon>Aplosporella</taxon>
    </lineage>
</organism>
<dbReference type="AlphaFoldDB" id="A0A6A6BGN2"/>
<reference evidence="8" key="1">
    <citation type="journal article" date="2020" name="Stud. Mycol.">
        <title>101 Dothideomycetes genomes: a test case for predicting lifestyles and emergence of pathogens.</title>
        <authorList>
            <person name="Haridas S."/>
            <person name="Albert R."/>
            <person name="Binder M."/>
            <person name="Bloem J."/>
            <person name="Labutti K."/>
            <person name="Salamov A."/>
            <person name="Andreopoulos B."/>
            <person name="Baker S."/>
            <person name="Barry K."/>
            <person name="Bills G."/>
            <person name="Bluhm B."/>
            <person name="Cannon C."/>
            <person name="Castanera R."/>
            <person name="Culley D."/>
            <person name="Daum C."/>
            <person name="Ezra D."/>
            <person name="Gonzalez J."/>
            <person name="Henrissat B."/>
            <person name="Kuo A."/>
            <person name="Liang C."/>
            <person name="Lipzen A."/>
            <person name="Lutzoni F."/>
            <person name="Magnuson J."/>
            <person name="Mondo S."/>
            <person name="Nolan M."/>
            <person name="Ohm R."/>
            <person name="Pangilinan J."/>
            <person name="Park H.-J."/>
            <person name="Ramirez L."/>
            <person name="Alfaro M."/>
            <person name="Sun H."/>
            <person name="Tritt A."/>
            <person name="Yoshinaga Y."/>
            <person name="Zwiers L.-H."/>
            <person name="Turgeon B."/>
            <person name="Goodwin S."/>
            <person name="Spatafora J."/>
            <person name="Crous P."/>
            <person name="Grigoriev I."/>
        </authorList>
    </citation>
    <scope>NUCLEOTIDE SEQUENCE</scope>
    <source>
        <strain evidence="8">CBS 121167</strain>
    </source>
</reference>
<protein>
    <submittedName>
        <fullName evidence="8">Uncharacterized protein</fullName>
    </submittedName>
</protein>
<keyword evidence="5 7" id="KW-0472">Membrane</keyword>
<dbReference type="CDD" id="cd02435">
    <property type="entry name" value="CCC1"/>
    <property type="match status" value="1"/>
</dbReference>
<keyword evidence="4 7" id="KW-1133">Transmembrane helix</keyword>
<accession>A0A6A6BGN2</accession>
<dbReference type="RefSeq" id="XP_033398295.1">
    <property type="nucleotide sequence ID" value="XM_033545682.1"/>
</dbReference>
<proteinExistence type="inferred from homology"/>
<comment type="similarity">
    <text evidence="2">Belongs to the CCC1 family.</text>
</comment>
<name>A0A6A6BGN2_9PEZI</name>
<dbReference type="GO" id="GO:0005384">
    <property type="term" value="F:manganese ion transmembrane transporter activity"/>
    <property type="evidence" value="ECO:0007669"/>
    <property type="project" value="InterPro"/>
</dbReference>
<dbReference type="EMBL" id="ML995484">
    <property type="protein sequence ID" value="KAF2142583.1"/>
    <property type="molecule type" value="Genomic_DNA"/>
</dbReference>
<evidence type="ECO:0000256" key="4">
    <source>
        <dbReference type="ARBA" id="ARBA00022989"/>
    </source>
</evidence>
<keyword evidence="9" id="KW-1185">Reference proteome</keyword>
<comment type="subcellular location">
    <subcellularLocation>
        <location evidence="1">Endomembrane system</location>
        <topology evidence="1">Multi-pass membrane protein</topology>
    </subcellularLocation>
</comment>
<evidence type="ECO:0000256" key="7">
    <source>
        <dbReference type="SAM" id="Phobius"/>
    </source>
</evidence>
<dbReference type="InterPro" id="IPR008217">
    <property type="entry name" value="Ccc1_fam"/>
</dbReference>
<feature type="transmembrane region" description="Helical" evidence="7">
    <location>
        <begin position="219"/>
        <end position="240"/>
    </location>
</feature>
<feature type="region of interest" description="Disordered" evidence="6">
    <location>
        <begin position="57"/>
        <end position="81"/>
    </location>
</feature>
<sequence length="316" mass="33367">MASSFIKNTLFGKCTTTATSSTKGYLPLTDSEHSPRLAYHPCRYSCFHDGAEDEESALADSSLESEKQRQAGSGRDPAPAKSSFHVDARVISDAIIGLSDGLTVPFALTAGLSALGNTKVVIYGGLAELIAGSISMGLGGYLGAKSEEESYRATVAQTKEDIVEQPDAVRETVFSLLASYDLPETLATELTEHLSGSPKALDFLIRFEHSLPEPPATRAFTCALTIALGYFIGGFVPLLPYFFVATHAVDCGLVWSAGTMAIALFLFGFGKTGIVNGWKGWSKGLKNVRGGVEMVVVGSVAAAAAMGLVYAFNQGR</sequence>
<feature type="transmembrane region" description="Helical" evidence="7">
    <location>
        <begin position="252"/>
        <end position="270"/>
    </location>
</feature>
<dbReference type="Pfam" id="PF01988">
    <property type="entry name" value="VIT1"/>
    <property type="match status" value="1"/>
</dbReference>
<dbReference type="OrthoDB" id="73465at2759"/>
<keyword evidence="3 7" id="KW-0812">Transmembrane</keyword>
<evidence type="ECO:0000313" key="8">
    <source>
        <dbReference type="EMBL" id="KAF2142583.1"/>
    </source>
</evidence>
<dbReference type="PANTHER" id="PTHR31851">
    <property type="entry name" value="FE(2+)/MN(2+) TRANSPORTER PCL1"/>
    <property type="match status" value="1"/>
</dbReference>
<dbReference type="GO" id="GO:0012505">
    <property type="term" value="C:endomembrane system"/>
    <property type="evidence" value="ECO:0007669"/>
    <property type="project" value="UniProtKB-SubCell"/>
</dbReference>
<evidence type="ECO:0000313" key="9">
    <source>
        <dbReference type="Proteomes" id="UP000799438"/>
    </source>
</evidence>
<gene>
    <name evidence="8" type="ORF">K452DRAFT_350899</name>
</gene>
<evidence type="ECO:0000256" key="6">
    <source>
        <dbReference type="SAM" id="MobiDB-lite"/>
    </source>
</evidence>
<evidence type="ECO:0000256" key="5">
    <source>
        <dbReference type="ARBA" id="ARBA00023136"/>
    </source>
</evidence>
<dbReference type="GO" id="GO:0030026">
    <property type="term" value="P:intracellular manganese ion homeostasis"/>
    <property type="evidence" value="ECO:0007669"/>
    <property type="project" value="InterPro"/>
</dbReference>
<evidence type="ECO:0000256" key="1">
    <source>
        <dbReference type="ARBA" id="ARBA00004127"/>
    </source>
</evidence>